<sequence length="924" mass="102211">MAPSRGRGRSRATASASRPSRTSTRPPRNQQDVYQEMLDEAAASESWHSDSERPLKKRRIVTNDSGTPGSRATASSSVRGQRAVQAIVISSDSEDDDESDIEFEDVDLDQTTPNGQADDIADVSVTIDPQTTPKRRTPVKRRPASASEKAFRLLVHKAHVLCLLAHCIYVNSWCNDSAAQQHLHSRLSKKTISYLTPDAEQSQFQRNRSFMDGLQQASDLFRGSFVVNASGMRKATWPADDDPDTPQVDAEALDRADFITAAKEMRGSQDTANQLFCAMLRSVGVKARLVCSLQSLSFAASGPKSNTPQKAVKPVVLAMASETESAASDSNTDTSSAKRPTSTGKVPPVRRRLGDPFFAPETTTSTPLPKRKPFRKLAYPIFWVEAFNAAQQKWISVDPIVTRTVHKPSKLEPPSSYELNQLTYAIAFESDGVAKDVTRRYARAYNAKTRRQRVESTENGAQWLRKALRLFRRRGAPLDREQLEDSELAQREAREGLPGNVLDFKDHPYYALERHLKRHEVIHPKREAGKVNAGTAAKPRMESVFRRQDVHVCRSAERWFRVGREVREGEVPVKRVPARRARRTVDEMDDDGEDSLVPLYAPFQTELYIPEPVTKGKVPKNAYGNLDVYVPSMVPAGGTHIHHPLARQAARILKIDYADAVTGFQFKGRHGTAVIDGVVVAEQYADAVNAAIDGLGDEQMEEESKARSAVALRMWKRFLTGLRIAARVSAYGDGNEGERENELEQEMAEAERDEANDAGDGFFPGEGDGNVAEDEAAFTSADDYVDYEPKVKSRPRRRKIVDDASSYDEYMPDADQSVGEDDGGGGFFPDEASDHPTENEGSISREAGDVLTHTASSERPAVPAHITTPPEVQMGHTADAQVDASTRDESHEAREDPETDHGSMLSHDPEDEDAEPDWLESGSD</sequence>
<reference evidence="10" key="1">
    <citation type="journal article" date="2020" name="Stud. Mycol.">
        <title>101 Dothideomycetes genomes: a test case for predicting lifestyles and emergence of pathogens.</title>
        <authorList>
            <person name="Haridas S."/>
            <person name="Albert R."/>
            <person name="Binder M."/>
            <person name="Bloem J."/>
            <person name="Labutti K."/>
            <person name="Salamov A."/>
            <person name="Andreopoulos B."/>
            <person name="Baker S."/>
            <person name="Barry K."/>
            <person name="Bills G."/>
            <person name="Bluhm B."/>
            <person name="Cannon C."/>
            <person name="Castanera R."/>
            <person name="Culley D."/>
            <person name="Daum C."/>
            <person name="Ezra D."/>
            <person name="Gonzalez J."/>
            <person name="Henrissat B."/>
            <person name="Kuo A."/>
            <person name="Liang C."/>
            <person name="Lipzen A."/>
            <person name="Lutzoni F."/>
            <person name="Magnuson J."/>
            <person name="Mondo S."/>
            <person name="Nolan M."/>
            <person name="Ohm R."/>
            <person name="Pangilinan J."/>
            <person name="Park H.-J."/>
            <person name="Ramirez L."/>
            <person name="Alfaro M."/>
            <person name="Sun H."/>
            <person name="Tritt A."/>
            <person name="Yoshinaga Y."/>
            <person name="Zwiers L.-H."/>
            <person name="Turgeon B."/>
            <person name="Goodwin S."/>
            <person name="Spatafora J."/>
            <person name="Crous P."/>
            <person name="Grigoriev I."/>
        </authorList>
    </citation>
    <scope>NUCLEOTIDE SEQUENCE</scope>
    <source>
        <strain evidence="10">CBS 113389</strain>
    </source>
</reference>
<feature type="compositionally biased region" description="Basic and acidic residues" evidence="6">
    <location>
        <begin position="885"/>
        <end position="901"/>
    </location>
</feature>
<dbReference type="AlphaFoldDB" id="A0A6A6PLG1"/>
<dbReference type="Proteomes" id="UP000799767">
    <property type="component" value="Unassembled WGS sequence"/>
</dbReference>
<evidence type="ECO:0000256" key="5">
    <source>
        <dbReference type="ARBA" id="ARBA00023242"/>
    </source>
</evidence>
<comment type="subcellular location">
    <subcellularLocation>
        <location evidence="1">Nucleus</location>
    </subcellularLocation>
</comment>
<dbReference type="PANTHER" id="PTHR12135">
    <property type="entry name" value="DNA REPAIR PROTEIN XP-C / RAD4"/>
    <property type="match status" value="1"/>
</dbReference>
<proteinExistence type="inferred from homology"/>
<dbReference type="InterPro" id="IPR004583">
    <property type="entry name" value="DNA_repair_Rad4"/>
</dbReference>
<evidence type="ECO:0000256" key="3">
    <source>
        <dbReference type="ARBA" id="ARBA00022763"/>
    </source>
</evidence>
<keyword evidence="3" id="KW-0227">DNA damage</keyword>
<dbReference type="InterPro" id="IPR018327">
    <property type="entry name" value="BHD_2"/>
</dbReference>
<feature type="compositionally biased region" description="Basic residues" evidence="6">
    <location>
        <begin position="1"/>
        <end position="10"/>
    </location>
</feature>
<dbReference type="GO" id="GO:0071942">
    <property type="term" value="C:XPC complex"/>
    <property type="evidence" value="ECO:0007669"/>
    <property type="project" value="TreeGrafter"/>
</dbReference>
<dbReference type="SMART" id="SM01030">
    <property type="entry name" value="BHD_1"/>
    <property type="match status" value="1"/>
</dbReference>
<dbReference type="SMART" id="SM01031">
    <property type="entry name" value="BHD_2"/>
    <property type="match status" value="1"/>
</dbReference>
<protein>
    <recommendedName>
        <fullName evidence="12">Rad4 transglutaminase-like domain-containing protein</fullName>
    </recommendedName>
</protein>
<dbReference type="Gene3D" id="3.30.70.2460">
    <property type="entry name" value="Rad4, beta-hairpin domain BHD3"/>
    <property type="match status" value="1"/>
</dbReference>
<dbReference type="Pfam" id="PF10403">
    <property type="entry name" value="BHD_1"/>
    <property type="match status" value="1"/>
</dbReference>
<dbReference type="SMART" id="SM01032">
    <property type="entry name" value="BHD_3"/>
    <property type="match status" value="1"/>
</dbReference>
<dbReference type="InterPro" id="IPR018326">
    <property type="entry name" value="Rad4_beta-hairpin_dom1"/>
</dbReference>
<dbReference type="GO" id="GO:0000111">
    <property type="term" value="C:nucleotide-excision repair factor 2 complex"/>
    <property type="evidence" value="ECO:0007669"/>
    <property type="project" value="TreeGrafter"/>
</dbReference>
<keyword evidence="4" id="KW-0234">DNA repair</keyword>
<accession>A0A6A6PLG1</accession>
<dbReference type="Gene3D" id="2.20.20.110">
    <property type="entry name" value="Rad4, beta-hairpin domain BHD1"/>
    <property type="match status" value="1"/>
</dbReference>
<dbReference type="GO" id="GO:0006289">
    <property type="term" value="P:nucleotide-excision repair"/>
    <property type="evidence" value="ECO:0007669"/>
    <property type="project" value="InterPro"/>
</dbReference>
<dbReference type="InterPro" id="IPR038765">
    <property type="entry name" value="Papain-like_cys_pep_sf"/>
</dbReference>
<dbReference type="Gene3D" id="3.30.60.290">
    <property type="entry name" value="Rad4, beta-hairpin domain BHD2"/>
    <property type="match status" value="1"/>
</dbReference>
<dbReference type="Pfam" id="PF10404">
    <property type="entry name" value="BHD_2"/>
    <property type="match status" value="1"/>
</dbReference>
<keyword evidence="11" id="KW-1185">Reference proteome</keyword>
<evidence type="ECO:0000259" key="7">
    <source>
        <dbReference type="SMART" id="SM01030"/>
    </source>
</evidence>
<dbReference type="EMBL" id="MU001639">
    <property type="protein sequence ID" value="KAF2480869.1"/>
    <property type="molecule type" value="Genomic_DNA"/>
</dbReference>
<feature type="domain" description="Rad4 beta-hairpin" evidence="8">
    <location>
        <begin position="553"/>
        <end position="611"/>
    </location>
</feature>
<name>A0A6A6PLG1_9PEZI</name>
<dbReference type="Pfam" id="PF10405">
    <property type="entry name" value="BHD_3"/>
    <property type="match status" value="1"/>
</dbReference>
<dbReference type="OrthoDB" id="300780at2759"/>
<feature type="region of interest" description="Disordered" evidence="6">
    <location>
        <begin position="1"/>
        <end position="80"/>
    </location>
</feature>
<dbReference type="InterPro" id="IPR036985">
    <property type="entry name" value="Transglutaminase-like_sf"/>
</dbReference>
<evidence type="ECO:0000313" key="10">
    <source>
        <dbReference type="EMBL" id="KAF2480869.1"/>
    </source>
</evidence>
<feature type="compositionally biased region" description="Acidic residues" evidence="6">
    <location>
        <begin position="909"/>
        <end position="924"/>
    </location>
</feature>
<organism evidence="10 11">
    <name type="scientific">Neohortaea acidophila</name>
    <dbReference type="NCBI Taxonomy" id="245834"/>
    <lineage>
        <taxon>Eukaryota</taxon>
        <taxon>Fungi</taxon>
        <taxon>Dikarya</taxon>
        <taxon>Ascomycota</taxon>
        <taxon>Pezizomycotina</taxon>
        <taxon>Dothideomycetes</taxon>
        <taxon>Dothideomycetidae</taxon>
        <taxon>Mycosphaerellales</taxon>
        <taxon>Teratosphaeriaceae</taxon>
        <taxon>Neohortaea</taxon>
    </lineage>
</organism>
<dbReference type="GeneID" id="54473106"/>
<evidence type="ECO:0000313" key="11">
    <source>
        <dbReference type="Proteomes" id="UP000799767"/>
    </source>
</evidence>
<feature type="domain" description="Rad4 beta-hairpin" evidence="9">
    <location>
        <begin position="618"/>
        <end position="692"/>
    </location>
</feature>
<dbReference type="RefSeq" id="XP_033587439.1">
    <property type="nucleotide sequence ID" value="XM_033732104.1"/>
</dbReference>
<dbReference type="SUPFAM" id="SSF54001">
    <property type="entry name" value="Cysteine proteinases"/>
    <property type="match status" value="1"/>
</dbReference>
<dbReference type="PANTHER" id="PTHR12135:SF0">
    <property type="entry name" value="DNA REPAIR PROTEIN COMPLEMENTING XP-C CELLS"/>
    <property type="match status" value="1"/>
</dbReference>
<dbReference type="FunFam" id="3.30.70.2460:FF:000001">
    <property type="entry name" value="DNA repair protein Rad4 family"/>
    <property type="match status" value="1"/>
</dbReference>
<dbReference type="InterPro" id="IPR018328">
    <property type="entry name" value="Rad4_beta-hairpin_dom3"/>
</dbReference>
<evidence type="ECO:0008006" key="12">
    <source>
        <dbReference type="Google" id="ProtNLM"/>
    </source>
</evidence>
<feature type="compositionally biased region" description="Low complexity" evidence="6">
    <location>
        <begin position="325"/>
        <end position="337"/>
    </location>
</feature>
<dbReference type="GO" id="GO:0006298">
    <property type="term" value="P:mismatch repair"/>
    <property type="evidence" value="ECO:0007669"/>
    <property type="project" value="TreeGrafter"/>
</dbReference>
<feature type="domain" description="Rad4 beta-hairpin" evidence="7">
    <location>
        <begin position="493"/>
        <end position="551"/>
    </location>
</feature>
<dbReference type="GO" id="GO:0003684">
    <property type="term" value="F:damaged DNA binding"/>
    <property type="evidence" value="ECO:0007669"/>
    <property type="project" value="InterPro"/>
</dbReference>
<dbReference type="Gene3D" id="3.90.260.10">
    <property type="entry name" value="Transglutaminase-like"/>
    <property type="match status" value="1"/>
</dbReference>
<evidence type="ECO:0000259" key="8">
    <source>
        <dbReference type="SMART" id="SM01031"/>
    </source>
</evidence>
<evidence type="ECO:0000256" key="6">
    <source>
        <dbReference type="SAM" id="MobiDB-lite"/>
    </source>
</evidence>
<dbReference type="InterPro" id="IPR018325">
    <property type="entry name" value="Rad4/PNGase_transGLS-fold"/>
</dbReference>
<dbReference type="GO" id="GO:0003697">
    <property type="term" value="F:single-stranded DNA binding"/>
    <property type="evidence" value="ECO:0007669"/>
    <property type="project" value="TreeGrafter"/>
</dbReference>
<feature type="region of interest" description="Disordered" evidence="6">
    <location>
        <begin position="322"/>
        <end position="369"/>
    </location>
</feature>
<evidence type="ECO:0000259" key="9">
    <source>
        <dbReference type="SMART" id="SM01032"/>
    </source>
</evidence>
<dbReference type="GO" id="GO:0005737">
    <property type="term" value="C:cytoplasm"/>
    <property type="evidence" value="ECO:0007669"/>
    <property type="project" value="TreeGrafter"/>
</dbReference>
<keyword evidence="5" id="KW-0539">Nucleus</keyword>
<evidence type="ECO:0000256" key="4">
    <source>
        <dbReference type="ARBA" id="ARBA00023204"/>
    </source>
</evidence>
<feature type="compositionally biased region" description="Low complexity" evidence="6">
    <location>
        <begin position="11"/>
        <end position="28"/>
    </location>
</feature>
<feature type="region of interest" description="Disordered" evidence="6">
    <location>
        <begin position="789"/>
        <end position="924"/>
    </location>
</feature>
<evidence type="ECO:0000256" key="2">
    <source>
        <dbReference type="ARBA" id="ARBA00009525"/>
    </source>
</evidence>
<gene>
    <name evidence="10" type="ORF">BDY17DRAFT_284955</name>
</gene>
<feature type="compositionally biased region" description="Polar residues" evidence="6">
    <location>
        <begin position="62"/>
        <end position="79"/>
    </location>
</feature>
<dbReference type="Pfam" id="PF03835">
    <property type="entry name" value="Rad4"/>
    <property type="match status" value="1"/>
</dbReference>
<dbReference type="InterPro" id="IPR042488">
    <property type="entry name" value="Rad4_BHD3_sf"/>
</dbReference>
<comment type="similarity">
    <text evidence="2">Belongs to the XPC family.</text>
</comment>
<evidence type="ECO:0000256" key="1">
    <source>
        <dbReference type="ARBA" id="ARBA00004123"/>
    </source>
</evidence>